<dbReference type="GO" id="GO:0016301">
    <property type="term" value="F:kinase activity"/>
    <property type="evidence" value="ECO:0007669"/>
    <property type="project" value="TreeGrafter"/>
</dbReference>
<dbReference type="GeneID" id="35767099"/>
<dbReference type="GO" id="GO:0008982">
    <property type="term" value="F:protein-N(PI)-phosphohistidine-sugar phosphotransferase activity"/>
    <property type="evidence" value="ECO:0007669"/>
    <property type="project" value="InterPro"/>
</dbReference>
<gene>
    <name evidence="3" type="ORF">I6G68_02145</name>
    <name evidence="2" type="ORF">ODY43_02715</name>
</gene>
<dbReference type="EMBL" id="JAOTML010000002">
    <property type="protein sequence ID" value="MCY3052890.1"/>
    <property type="molecule type" value="Genomic_DNA"/>
</dbReference>
<dbReference type="Proteomes" id="UP000594771">
    <property type="component" value="Chromosome"/>
</dbReference>
<dbReference type="Pfam" id="PF03829">
    <property type="entry name" value="PTSIIA_gutA"/>
    <property type="match status" value="1"/>
</dbReference>
<accession>A0A0X8FFL3</accession>
<dbReference type="PROSITE" id="PS51097">
    <property type="entry name" value="PTS_EIIA_TYPE_5"/>
    <property type="match status" value="1"/>
</dbReference>
<evidence type="ECO:0000256" key="1">
    <source>
        <dbReference type="PROSITE-ProRule" id="PRU00420"/>
    </source>
</evidence>
<dbReference type="PANTHER" id="PTHR40398">
    <property type="entry name" value="PTS SYSTEM GLUCITOL/SORBITOL-SPECIFIC EIIA COMPONENT"/>
    <property type="match status" value="1"/>
</dbReference>
<dbReference type="KEGG" id="aun:AWM73_07870"/>
<dbReference type="Proteomes" id="UP001069145">
    <property type="component" value="Unassembled WGS sequence"/>
</dbReference>
<dbReference type="InterPro" id="IPR036665">
    <property type="entry name" value="PTS_IIA_glucitol/sorbitol_sf"/>
</dbReference>
<protein>
    <submittedName>
        <fullName evidence="3">PTS glucitol/sorbitol transporter subunit IIA</fullName>
    </submittedName>
</protein>
<organism evidence="3 4">
    <name type="scientific">Aerococcus urinae</name>
    <dbReference type="NCBI Taxonomy" id="1376"/>
    <lineage>
        <taxon>Bacteria</taxon>
        <taxon>Bacillati</taxon>
        <taxon>Bacillota</taxon>
        <taxon>Bacilli</taxon>
        <taxon>Lactobacillales</taxon>
        <taxon>Aerococcaceae</taxon>
        <taxon>Aerococcus</taxon>
    </lineage>
</organism>
<dbReference type="SUPFAM" id="SSF141530">
    <property type="entry name" value="PTSIIA/GutA-like"/>
    <property type="match status" value="1"/>
</dbReference>
<dbReference type="Gene3D" id="2.40.33.40">
    <property type="entry name" value="Phosphotransferase system, glucitol/sorbitol-specific IIA component"/>
    <property type="match status" value="1"/>
</dbReference>
<dbReference type="InterPro" id="IPR004716">
    <property type="entry name" value="PTS_IIA_glucitol/sorbitol-sp"/>
</dbReference>
<name>A0A0X8FFL3_9LACT</name>
<sequence length="118" mass="12889">MTIYQTEVKNIGADAELFKSENMIILFGEDAPADLADYCYNIDVNPIQGTIEAGQTISFDDQDYKITAVGSVVEKNLTDLGHISVRFDNSSDADLAGTIYVEEKALPEITIGTKVTIH</sequence>
<dbReference type="GO" id="GO:0009401">
    <property type="term" value="P:phosphoenolpyruvate-dependent sugar phosphotransferase system"/>
    <property type="evidence" value="ECO:0007669"/>
    <property type="project" value="InterPro"/>
</dbReference>
<evidence type="ECO:0000313" key="3">
    <source>
        <dbReference type="EMBL" id="QPS01898.1"/>
    </source>
</evidence>
<dbReference type="PANTHER" id="PTHR40398:SF1">
    <property type="entry name" value="PTS SYSTEM GLUCITOL_SORBITOL-SPECIFIC EIIA COMPONENT"/>
    <property type="match status" value="1"/>
</dbReference>
<dbReference type="OrthoDB" id="5113885at2"/>
<evidence type="ECO:0000313" key="4">
    <source>
        <dbReference type="Proteomes" id="UP000594771"/>
    </source>
</evidence>
<dbReference type="AlphaFoldDB" id="A0A0X8FFL3"/>
<reference evidence="3 4" key="1">
    <citation type="submission" date="2020-12" db="EMBL/GenBank/DDBJ databases">
        <title>FDA dAtabase for Regulatory Grade micrObial Sequences (FDA-ARGOS): Supporting development and validation of Infectious Disease Dx tests.</title>
        <authorList>
            <person name="Sproer C."/>
            <person name="Gronow S."/>
            <person name="Severitt S."/>
            <person name="Schroder I."/>
            <person name="Tallon L."/>
            <person name="Sadzewicz L."/>
            <person name="Zhao X."/>
            <person name="Boylan J."/>
            <person name="Ott S."/>
            <person name="Bowen H."/>
            <person name="Vavikolanu K."/>
            <person name="Mehta A."/>
            <person name="Aluvathingal J."/>
            <person name="Nadendla S."/>
            <person name="Lowell S."/>
            <person name="Myers T."/>
            <person name="Yan Y."/>
            <person name="Sichtig H."/>
        </authorList>
    </citation>
    <scope>NUCLEOTIDE SEQUENCE [LARGE SCALE GENOMIC DNA]</scope>
    <source>
        <strain evidence="3 4">FDAARGOS_911</strain>
    </source>
</reference>
<dbReference type="EMBL" id="CP065662">
    <property type="protein sequence ID" value="QPS01898.1"/>
    <property type="molecule type" value="Genomic_DNA"/>
</dbReference>
<reference evidence="2" key="2">
    <citation type="submission" date="2022-09" db="EMBL/GenBank/DDBJ databases">
        <title>Aerococcus urinae taxonomy study.</title>
        <authorList>
            <person name="Christensen J."/>
            <person name="Senneby E."/>
        </authorList>
    </citation>
    <scope>NUCLEOTIDE SEQUENCE</scope>
    <source>
        <strain evidence="2">NLD-066-U95</strain>
    </source>
</reference>
<dbReference type="GO" id="GO:0005737">
    <property type="term" value="C:cytoplasm"/>
    <property type="evidence" value="ECO:0007669"/>
    <property type="project" value="InterPro"/>
</dbReference>
<dbReference type="RefSeq" id="WP_060778826.1">
    <property type="nucleotide sequence ID" value="NZ_CAJHLF010000004.1"/>
</dbReference>
<comment type="caution">
    <text evidence="1">Lacks conserved residue(s) required for the propagation of feature annotation.</text>
</comment>
<keyword evidence="5" id="KW-1185">Reference proteome</keyword>
<proteinExistence type="predicted"/>
<evidence type="ECO:0000313" key="2">
    <source>
        <dbReference type="EMBL" id="MCY3052890.1"/>
    </source>
</evidence>
<evidence type="ECO:0000313" key="5">
    <source>
        <dbReference type="Proteomes" id="UP001069145"/>
    </source>
</evidence>